<organism evidence="1 2">
    <name type="scientific">Prymnesium parvum</name>
    <name type="common">Toxic golden alga</name>
    <dbReference type="NCBI Taxonomy" id="97485"/>
    <lineage>
        <taxon>Eukaryota</taxon>
        <taxon>Haptista</taxon>
        <taxon>Haptophyta</taxon>
        <taxon>Prymnesiophyceae</taxon>
        <taxon>Prymnesiales</taxon>
        <taxon>Prymnesiaceae</taxon>
        <taxon>Prymnesium</taxon>
    </lineage>
</organism>
<keyword evidence="2" id="KW-1185">Reference proteome</keyword>
<reference evidence="1 2" key="1">
    <citation type="journal article" date="2024" name="Science">
        <title>Giant polyketide synthase enzymes in the biosynthesis of giant marine polyether toxins.</title>
        <authorList>
            <person name="Fallon T.R."/>
            <person name="Shende V.V."/>
            <person name="Wierzbicki I.H."/>
            <person name="Pendleton A.L."/>
            <person name="Watervoot N.F."/>
            <person name="Auber R.P."/>
            <person name="Gonzalez D.J."/>
            <person name="Wisecaver J.H."/>
            <person name="Moore B.S."/>
        </authorList>
    </citation>
    <scope>NUCLEOTIDE SEQUENCE [LARGE SCALE GENOMIC DNA]</scope>
    <source>
        <strain evidence="1 2">12B1</strain>
    </source>
</reference>
<evidence type="ECO:0008006" key="3">
    <source>
        <dbReference type="Google" id="ProtNLM"/>
    </source>
</evidence>
<dbReference type="Proteomes" id="UP001515480">
    <property type="component" value="Unassembled WGS sequence"/>
</dbReference>
<dbReference type="AlphaFoldDB" id="A0AB34JA07"/>
<dbReference type="InterPro" id="IPR023214">
    <property type="entry name" value="HAD_sf"/>
</dbReference>
<evidence type="ECO:0000313" key="2">
    <source>
        <dbReference type="Proteomes" id="UP001515480"/>
    </source>
</evidence>
<dbReference type="SFLD" id="SFLDG01132">
    <property type="entry name" value="C1.5.3:_5'-Nucleotidase_Like"/>
    <property type="match status" value="1"/>
</dbReference>
<dbReference type="NCBIfam" id="TIGR01509">
    <property type="entry name" value="HAD-SF-IA-v3"/>
    <property type="match status" value="1"/>
</dbReference>
<dbReference type="EMBL" id="JBGBPQ010000010">
    <property type="protein sequence ID" value="KAL1518895.1"/>
    <property type="molecule type" value="Genomic_DNA"/>
</dbReference>
<evidence type="ECO:0000313" key="1">
    <source>
        <dbReference type="EMBL" id="KAL1518895.1"/>
    </source>
</evidence>
<gene>
    <name evidence="1" type="ORF">AB1Y20_003169</name>
</gene>
<dbReference type="SUPFAM" id="SSF56784">
    <property type="entry name" value="HAD-like"/>
    <property type="match status" value="1"/>
</dbReference>
<dbReference type="GO" id="GO:0006206">
    <property type="term" value="P:pyrimidine nucleobase metabolic process"/>
    <property type="evidence" value="ECO:0007669"/>
    <property type="project" value="TreeGrafter"/>
</dbReference>
<dbReference type="PANTHER" id="PTHR47438:SF1">
    <property type="entry name" value="PHOSPHATE METABOLISM PROTEIN 8-RELATED"/>
    <property type="match status" value="1"/>
</dbReference>
<dbReference type="GO" id="GO:0008252">
    <property type="term" value="F:nucleotidase activity"/>
    <property type="evidence" value="ECO:0007669"/>
    <property type="project" value="TreeGrafter"/>
</dbReference>
<proteinExistence type="predicted"/>
<dbReference type="Pfam" id="PF00702">
    <property type="entry name" value="Hydrolase"/>
    <property type="match status" value="1"/>
</dbReference>
<dbReference type="InterPro" id="IPR052791">
    <property type="entry name" value="SSM1_domain"/>
</dbReference>
<comment type="caution">
    <text evidence="1">The sequence shown here is derived from an EMBL/GenBank/DDBJ whole genome shotgun (WGS) entry which is preliminary data.</text>
</comment>
<dbReference type="InterPro" id="IPR006439">
    <property type="entry name" value="HAD-SF_hydro_IA"/>
</dbReference>
<dbReference type="Gene3D" id="3.40.50.1000">
    <property type="entry name" value="HAD superfamily/HAD-like"/>
    <property type="match status" value="1"/>
</dbReference>
<dbReference type="PANTHER" id="PTHR47438">
    <property type="entry name" value="PHOSPHATE METABOLISM PROTEIN 8-RELATED"/>
    <property type="match status" value="1"/>
</dbReference>
<dbReference type="SFLD" id="SFLDG01129">
    <property type="entry name" value="C1.5:_HAD__Beta-PGM__Phosphata"/>
    <property type="match status" value="1"/>
</dbReference>
<dbReference type="SFLD" id="SFLDS00003">
    <property type="entry name" value="Haloacid_Dehalogenase"/>
    <property type="match status" value="1"/>
</dbReference>
<dbReference type="GO" id="GO:0009166">
    <property type="term" value="P:nucleotide catabolic process"/>
    <property type="evidence" value="ECO:0007669"/>
    <property type="project" value="TreeGrafter"/>
</dbReference>
<dbReference type="InterPro" id="IPR010237">
    <property type="entry name" value="Pyr-5-nucltdase"/>
</dbReference>
<dbReference type="InterPro" id="IPR036412">
    <property type="entry name" value="HAD-like_sf"/>
</dbReference>
<accession>A0AB34JA07</accession>
<protein>
    <recommendedName>
        <fullName evidence="3">Pyrimidine 5-nucleotidase</fullName>
    </recommendedName>
</protein>
<name>A0AB34JA07_PRYPA</name>
<sequence>MAPPTIPHTVFLDCDDTLYQNQWATAEKITKSIAACTAKLGVSPEKAYELYKTHGTCLKGLLKEGLLEKEKGVDEFLHQAHQIDYSDIAPDPELAAILKRITKPRIWVFTASTREHALRCMERLGLADLPIQGIIDTRTCDLETKHSPHSFEAAMRAAGVDDAAGCLLCDDSVKNIEAAKRMGWRTVLVGNVDRESRKQVVTPAAADVHIASLHSLPAEMPELFD</sequence>